<feature type="transmembrane region" description="Helical" evidence="7">
    <location>
        <begin position="88"/>
        <end position="111"/>
    </location>
</feature>
<dbReference type="InterPro" id="IPR047218">
    <property type="entry name" value="YocR/YhdH-like"/>
</dbReference>
<reference evidence="8 9" key="1">
    <citation type="submission" date="2017-09" db="EMBL/GenBank/DDBJ databases">
        <title>Genomics of the genus Arcobacter.</title>
        <authorList>
            <person name="Perez-Cataluna A."/>
            <person name="Figueras M.J."/>
            <person name="Salas-Masso N."/>
        </authorList>
    </citation>
    <scope>NUCLEOTIDE SEQUENCE [LARGE SCALE GENOMIC DNA]</scope>
    <source>
        <strain evidence="8 9">DSM 18005</strain>
    </source>
</reference>
<feature type="transmembrane region" description="Helical" evidence="7">
    <location>
        <begin position="171"/>
        <end position="191"/>
    </location>
</feature>
<evidence type="ECO:0000256" key="5">
    <source>
        <dbReference type="ARBA" id="ARBA00023136"/>
    </source>
</evidence>
<keyword evidence="2 6" id="KW-0813">Transport</keyword>
<dbReference type="AlphaFoldDB" id="A0A2N1J2J3"/>
<organism evidence="8 9">
    <name type="scientific">Malaciobacter halophilus</name>
    <dbReference type="NCBI Taxonomy" id="197482"/>
    <lineage>
        <taxon>Bacteria</taxon>
        <taxon>Pseudomonadati</taxon>
        <taxon>Campylobacterota</taxon>
        <taxon>Epsilonproteobacteria</taxon>
        <taxon>Campylobacterales</taxon>
        <taxon>Arcobacteraceae</taxon>
        <taxon>Malaciobacter</taxon>
    </lineage>
</organism>
<dbReference type="Pfam" id="PF00209">
    <property type="entry name" value="SNF"/>
    <property type="match status" value="2"/>
</dbReference>
<dbReference type="NCBIfam" id="NF037979">
    <property type="entry name" value="Na_transp"/>
    <property type="match status" value="1"/>
</dbReference>
<evidence type="ECO:0000313" key="8">
    <source>
        <dbReference type="EMBL" id="PKI80785.1"/>
    </source>
</evidence>
<proteinExistence type="inferred from homology"/>
<evidence type="ECO:0000313" key="9">
    <source>
        <dbReference type="Proteomes" id="UP000233248"/>
    </source>
</evidence>
<feature type="transmembrane region" description="Helical" evidence="7">
    <location>
        <begin position="292"/>
        <end position="320"/>
    </location>
</feature>
<feature type="transmembrane region" description="Helical" evidence="7">
    <location>
        <begin position="249"/>
        <end position="272"/>
    </location>
</feature>
<evidence type="ECO:0000256" key="7">
    <source>
        <dbReference type="SAM" id="Phobius"/>
    </source>
</evidence>
<keyword evidence="4 7" id="KW-1133">Transmembrane helix</keyword>
<protein>
    <recommendedName>
        <fullName evidence="6">Transporter</fullName>
    </recommendedName>
</protein>
<comment type="caution">
    <text evidence="8">The sequence shown here is derived from an EMBL/GenBank/DDBJ whole genome shotgun (WGS) entry which is preliminary data.</text>
</comment>
<dbReference type="Proteomes" id="UP000233248">
    <property type="component" value="Unassembled WGS sequence"/>
</dbReference>
<dbReference type="PRINTS" id="PR00176">
    <property type="entry name" value="NANEUSMPORT"/>
</dbReference>
<evidence type="ECO:0000256" key="1">
    <source>
        <dbReference type="ARBA" id="ARBA00004141"/>
    </source>
</evidence>
<dbReference type="EMBL" id="NXIF01000027">
    <property type="protein sequence ID" value="PKI80785.1"/>
    <property type="molecule type" value="Genomic_DNA"/>
</dbReference>
<evidence type="ECO:0000256" key="4">
    <source>
        <dbReference type="ARBA" id="ARBA00022989"/>
    </source>
</evidence>
<feature type="transmembrane region" description="Helical" evidence="7">
    <location>
        <begin position="140"/>
        <end position="159"/>
    </location>
</feature>
<keyword evidence="9" id="KW-1185">Reference proteome</keyword>
<comment type="subcellular location">
    <subcellularLocation>
        <location evidence="1">Membrane</location>
        <topology evidence="1">Multi-pass membrane protein</topology>
    </subcellularLocation>
</comment>
<dbReference type="PANTHER" id="PTHR42948">
    <property type="entry name" value="TRANSPORTER"/>
    <property type="match status" value="1"/>
</dbReference>
<dbReference type="SUPFAM" id="SSF161070">
    <property type="entry name" value="SNF-like"/>
    <property type="match status" value="1"/>
</dbReference>
<feature type="transmembrane region" description="Helical" evidence="7">
    <location>
        <begin position="381"/>
        <end position="403"/>
    </location>
</feature>
<dbReference type="PANTHER" id="PTHR42948:SF1">
    <property type="entry name" value="TRANSPORTER"/>
    <property type="match status" value="1"/>
</dbReference>
<name>A0A2N1J2J3_9BACT</name>
<feature type="transmembrane region" description="Helical" evidence="7">
    <location>
        <begin position="423"/>
        <end position="441"/>
    </location>
</feature>
<feature type="transmembrane region" description="Helical" evidence="7">
    <location>
        <begin position="341"/>
        <end position="361"/>
    </location>
</feature>
<sequence length="447" mass="48390">MYLKNHFSRIGFILAAAGSAVGLGNIWKFPYVTGEYGGGAFVLVYLLAILFIGLTVFLAEAVIGQNAQADVATSFVKTSKSKNKNWKFAGFILFSGLIILSFYSVVLGWILSYVFTSFGTLPSDAKTAGAAFETLISKDIAAQIAYHTIVAGSVIFIVLKGIKEGIERINLILMPLLGLILLGLLIYSFTLDSFSTAVSFMFSPDWSKIDGNALLAALGQAFFTLSLGVGTIMTYSASLPKNVNFVKSSIMVAIVDTAIAITAGLIIFSFLFEAGAQSSAGPGLVFISLPVIFSGWGFLGQVIAISFFVALVFAGITSAVSMIEPSLKFFIDRFNFTRRKATVICGSTFYLLGIVALLSMTSAYSESLTFFGKNAFDLMDFMTSSVMMPLAAILTCVFLGYFVDKELLQRIFTAHVSNLVFNIWYFLIKFIVPIAIITLFLNKLGIL</sequence>
<evidence type="ECO:0000256" key="2">
    <source>
        <dbReference type="ARBA" id="ARBA00022448"/>
    </source>
</evidence>
<dbReference type="PROSITE" id="PS00610">
    <property type="entry name" value="NA_NEUROTRAN_SYMP_1"/>
    <property type="match status" value="1"/>
</dbReference>
<comment type="similarity">
    <text evidence="6">Belongs to the sodium:neurotransmitter symporter (SNF) (TC 2.A.22) family.</text>
</comment>
<dbReference type="InterPro" id="IPR000175">
    <property type="entry name" value="Na/ntran_symport"/>
</dbReference>
<dbReference type="OrthoDB" id="9762833at2"/>
<gene>
    <name evidence="8" type="ORF">CP960_07210</name>
</gene>
<feature type="transmembrane region" description="Helical" evidence="7">
    <location>
        <begin position="39"/>
        <end position="59"/>
    </location>
</feature>
<accession>A0A2N1J2J3</accession>
<keyword evidence="6" id="KW-0769">Symport</keyword>
<dbReference type="CDD" id="cd10336">
    <property type="entry name" value="SLC6sbd_Tyt1-Like"/>
    <property type="match status" value="1"/>
</dbReference>
<evidence type="ECO:0000256" key="3">
    <source>
        <dbReference type="ARBA" id="ARBA00022692"/>
    </source>
</evidence>
<dbReference type="GO" id="GO:0015293">
    <property type="term" value="F:symporter activity"/>
    <property type="evidence" value="ECO:0007669"/>
    <property type="project" value="UniProtKB-KW"/>
</dbReference>
<dbReference type="InterPro" id="IPR037272">
    <property type="entry name" value="SNS_sf"/>
</dbReference>
<evidence type="ECO:0000256" key="6">
    <source>
        <dbReference type="RuleBase" id="RU003732"/>
    </source>
</evidence>
<dbReference type="PROSITE" id="PS50267">
    <property type="entry name" value="NA_NEUROTRAN_SYMP_3"/>
    <property type="match status" value="1"/>
</dbReference>
<keyword evidence="5 7" id="KW-0472">Membrane</keyword>
<feature type="transmembrane region" description="Helical" evidence="7">
    <location>
        <begin position="7"/>
        <end position="27"/>
    </location>
</feature>
<feature type="transmembrane region" description="Helical" evidence="7">
    <location>
        <begin position="211"/>
        <end position="237"/>
    </location>
</feature>
<keyword evidence="3 6" id="KW-0812">Transmembrane</keyword>
<dbReference type="GO" id="GO:0016020">
    <property type="term" value="C:membrane"/>
    <property type="evidence" value="ECO:0007669"/>
    <property type="project" value="UniProtKB-SubCell"/>
</dbReference>